<sequence length="95" mass="10837">MICTHKTKIVSLLTTCLESMTCSPTMFANLSAHLICNAQNKRCICLPRFSHCLPILSHKVVDPFLSSHPTKRFFMFGTWHETRNETSDSTNTTQF</sequence>
<evidence type="ECO:0000313" key="1">
    <source>
        <dbReference type="EMBL" id="EMD58995.1"/>
    </source>
</evidence>
<organism evidence="1 2">
    <name type="scientific">Cochliobolus sativus (strain ND90Pr / ATCC 201652)</name>
    <name type="common">Common root rot and spot blotch fungus</name>
    <name type="synonym">Bipolaris sorokiniana</name>
    <dbReference type="NCBI Taxonomy" id="665912"/>
    <lineage>
        <taxon>Eukaryota</taxon>
        <taxon>Fungi</taxon>
        <taxon>Dikarya</taxon>
        <taxon>Ascomycota</taxon>
        <taxon>Pezizomycotina</taxon>
        <taxon>Dothideomycetes</taxon>
        <taxon>Pleosporomycetidae</taxon>
        <taxon>Pleosporales</taxon>
        <taxon>Pleosporineae</taxon>
        <taxon>Pleosporaceae</taxon>
        <taxon>Bipolaris</taxon>
    </lineage>
</organism>
<keyword evidence="2" id="KW-1185">Reference proteome</keyword>
<reference evidence="1 2" key="1">
    <citation type="journal article" date="2012" name="PLoS Pathog.">
        <title>Diverse lifestyles and strategies of plant pathogenesis encoded in the genomes of eighteen Dothideomycetes fungi.</title>
        <authorList>
            <person name="Ohm R.A."/>
            <person name="Feau N."/>
            <person name="Henrissat B."/>
            <person name="Schoch C.L."/>
            <person name="Horwitz B.A."/>
            <person name="Barry K.W."/>
            <person name="Condon B.J."/>
            <person name="Copeland A.C."/>
            <person name="Dhillon B."/>
            <person name="Glaser F."/>
            <person name="Hesse C.N."/>
            <person name="Kosti I."/>
            <person name="LaButti K."/>
            <person name="Lindquist E.A."/>
            <person name="Lucas S."/>
            <person name="Salamov A.A."/>
            <person name="Bradshaw R.E."/>
            <person name="Ciuffetti L."/>
            <person name="Hamelin R.C."/>
            <person name="Kema G.H.J."/>
            <person name="Lawrence C."/>
            <person name="Scott J.A."/>
            <person name="Spatafora J.W."/>
            <person name="Turgeon B.G."/>
            <person name="de Wit P.J.G.M."/>
            <person name="Zhong S."/>
            <person name="Goodwin S.B."/>
            <person name="Grigoriev I.V."/>
        </authorList>
    </citation>
    <scope>NUCLEOTIDE SEQUENCE [LARGE SCALE GENOMIC DNA]</scope>
    <source>
        <strain evidence="2">ND90Pr / ATCC 201652</strain>
    </source>
</reference>
<name>M2S8V7_COCSN</name>
<dbReference type="GeneID" id="19135460"/>
<dbReference type="RefSeq" id="XP_007705443.1">
    <property type="nucleotide sequence ID" value="XM_007707253.1"/>
</dbReference>
<dbReference type="HOGENOM" id="CLU_2391848_0_0_1"/>
<dbReference type="AlphaFoldDB" id="M2S8V7"/>
<dbReference type="OMA" id="TTCLESM"/>
<dbReference type="Proteomes" id="UP000016934">
    <property type="component" value="Unassembled WGS sequence"/>
</dbReference>
<proteinExistence type="predicted"/>
<protein>
    <submittedName>
        <fullName evidence="1">Uncharacterized protein</fullName>
    </submittedName>
</protein>
<reference evidence="2" key="2">
    <citation type="journal article" date="2013" name="PLoS Genet.">
        <title>Comparative genome structure, secondary metabolite, and effector coding capacity across Cochliobolus pathogens.</title>
        <authorList>
            <person name="Condon B.J."/>
            <person name="Leng Y."/>
            <person name="Wu D."/>
            <person name="Bushley K.E."/>
            <person name="Ohm R.A."/>
            <person name="Otillar R."/>
            <person name="Martin J."/>
            <person name="Schackwitz W."/>
            <person name="Grimwood J."/>
            <person name="MohdZainudin N."/>
            <person name="Xue C."/>
            <person name="Wang R."/>
            <person name="Manning V.A."/>
            <person name="Dhillon B."/>
            <person name="Tu Z.J."/>
            <person name="Steffenson B.J."/>
            <person name="Salamov A."/>
            <person name="Sun H."/>
            <person name="Lowry S."/>
            <person name="LaButti K."/>
            <person name="Han J."/>
            <person name="Copeland A."/>
            <person name="Lindquist E."/>
            <person name="Barry K."/>
            <person name="Schmutz J."/>
            <person name="Baker S.E."/>
            <person name="Ciuffetti L.M."/>
            <person name="Grigoriev I.V."/>
            <person name="Zhong S."/>
            <person name="Turgeon B.G."/>
        </authorList>
    </citation>
    <scope>NUCLEOTIDE SEQUENCE [LARGE SCALE GENOMIC DNA]</scope>
    <source>
        <strain evidence="2">ND90Pr / ATCC 201652</strain>
    </source>
</reference>
<evidence type="ECO:0000313" key="2">
    <source>
        <dbReference type="Proteomes" id="UP000016934"/>
    </source>
</evidence>
<accession>M2S8V7</accession>
<dbReference type="KEGG" id="bsc:COCSADRAFT_262547"/>
<dbReference type="EMBL" id="KB445654">
    <property type="protein sequence ID" value="EMD58995.1"/>
    <property type="molecule type" value="Genomic_DNA"/>
</dbReference>
<gene>
    <name evidence="1" type="ORF">COCSADRAFT_262547</name>
</gene>
<dbReference type="OrthoDB" id="10316531at2759"/>